<dbReference type="InterPro" id="IPR036236">
    <property type="entry name" value="Znf_C2H2_sf"/>
</dbReference>
<evidence type="ECO:0000259" key="9">
    <source>
        <dbReference type="PROSITE" id="PS50157"/>
    </source>
</evidence>
<dbReference type="SUPFAM" id="SSF57667">
    <property type="entry name" value="beta-beta-alpha zinc fingers"/>
    <property type="match status" value="1"/>
</dbReference>
<dbReference type="FunFam" id="3.30.160.60:FF:002343">
    <property type="entry name" value="Zinc finger protein 33A"/>
    <property type="match status" value="1"/>
</dbReference>
<proteinExistence type="predicted"/>
<evidence type="ECO:0000256" key="1">
    <source>
        <dbReference type="ARBA" id="ARBA00022723"/>
    </source>
</evidence>
<evidence type="ECO:0000256" key="4">
    <source>
        <dbReference type="ARBA" id="ARBA00023015"/>
    </source>
</evidence>
<evidence type="ECO:0000256" key="6">
    <source>
        <dbReference type="ARBA" id="ARBA00023242"/>
    </source>
</evidence>
<feature type="compositionally biased region" description="Polar residues" evidence="8">
    <location>
        <begin position="413"/>
        <end position="431"/>
    </location>
</feature>
<evidence type="ECO:0000256" key="3">
    <source>
        <dbReference type="ARBA" id="ARBA00022833"/>
    </source>
</evidence>
<feature type="domain" description="C2H2-type" evidence="9">
    <location>
        <begin position="33"/>
        <end position="61"/>
    </location>
</feature>
<keyword evidence="6" id="KW-0539">Nucleus</keyword>
<dbReference type="GeneID" id="6077740"/>
<feature type="domain" description="C2H2-type" evidence="9">
    <location>
        <begin position="5"/>
        <end position="32"/>
    </location>
</feature>
<feature type="compositionally biased region" description="Polar residues" evidence="8">
    <location>
        <begin position="160"/>
        <end position="169"/>
    </location>
</feature>
<dbReference type="PROSITE" id="PS00028">
    <property type="entry name" value="ZINC_FINGER_C2H2_1"/>
    <property type="match status" value="2"/>
</dbReference>
<feature type="region of interest" description="Disordered" evidence="8">
    <location>
        <begin position="254"/>
        <end position="274"/>
    </location>
</feature>
<feature type="compositionally biased region" description="Low complexity" evidence="8">
    <location>
        <begin position="631"/>
        <end position="655"/>
    </location>
</feature>
<dbReference type="Pfam" id="PF00096">
    <property type="entry name" value="zf-C2H2"/>
    <property type="match status" value="2"/>
</dbReference>
<keyword evidence="2 7" id="KW-0863">Zinc-finger</keyword>
<evidence type="ECO:0000256" key="8">
    <source>
        <dbReference type="SAM" id="MobiDB-lite"/>
    </source>
</evidence>
<organism evidence="11">
    <name type="scientific">Laccaria bicolor (strain S238N-H82 / ATCC MYA-4686)</name>
    <name type="common">Bicoloured deceiver</name>
    <name type="synonym">Laccaria laccata var. bicolor</name>
    <dbReference type="NCBI Taxonomy" id="486041"/>
    <lineage>
        <taxon>Eukaryota</taxon>
        <taxon>Fungi</taxon>
        <taxon>Dikarya</taxon>
        <taxon>Basidiomycota</taxon>
        <taxon>Agaricomycotina</taxon>
        <taxon>Agaricomycetes</taxon>
        <taxon>Agaricomycetidae</taxon>
        <taxon>Agaricales</taxon>
        <taxon>Agaricineae</taxon>
        <taxon>Hydnangiaceae</taxon>
        <taxon>Laccaria</taxon>
    </lineage>
</organism>
<dbReference type="PANTHER" id="PTHR47660:SF2">
    <property type="entry name" value="TRANSCRIPTION FACTOR WITH C2H2 AND ZN(2)-CYS(6) DNA BINDING DOMAIN (EUROFUNG)"/>
    <property type="match status" value="1"/>
</dbReference>
<dbReference type="PANTHER" id="PTHR47660">
    <property type="entry name" value="TRANSCRIPTION FACTOR WITH C2H2 AND ZN(2)-CYS(6) DNA BINDING DOMAIN (EUROFUNG)-RELATED-RELATED"/>
    <property type="match status" value="1"/>
</dbReference>
<keyword evidence="5" id="KW-0804">Transcription</keyword>
<dbReference type="EMBL" id="DS547105">
    <property type="protein sequence ID" value="EDR07271.1"/>
    <property type="molecule type" value="Genomic_DNA"/>
</dbReference>
<dbReference type="KEGG" id="lbc:LACBIDRAFT_299004"/>
<protein>
    <submittedName>
        <fullName evidence="10">Predicted protein</fullName>
    </submittedName>
</protein>
<feature type="compositionally biased region" description="Low complexity" evidence="8">
    <location>
        <begin position="512"/>
        <end position="527"/>
    </location>
</feature>
<evidence type="ECO:0000256" key="2">
    <source>
        <dbReference type="ARBA" id="ARBA00022771"/>
    </source>
</evidence>
<dbReference type="SMART" id="SM00355">
    <property type="entry name" value="ZnF_C2H2"/>
    <property type="match status" value="2"/>
</dbReference>
<reference evidence="10 11" key="1">
    <citation type="journal article" date="2008" name="Nature">
        <title>The genome of Laccaria bicolor provides insights into mycorrhizal symbiosis.</title>
        <authorList>
            <person name="Martin F."/>
            <person name="Aerts A."/>
            <person name="Ahren D."/>
            <person name="Brun A."/>
            <person name="Danchin E.G.J."/>
            <person name="Duchaussoy F."/>
            <person name="Gibon J."/>
            <person name="Kohler A."/>
            <person name="Lindquist E."/>
            <person name="Pereda V."/>
            <person name="Salamov A."/>
            <person name="Shapiro H.J."/>
            <person name="Wuyts J."/>
            <person name="Blaudez D."/>
            <person name="Buee M."/>
            <person name="Brokstein P."/>
            <person name="Canbaeck B."/>
            <person name="Cohen D."/>
            <person name="Courty P.E."/>
            <person name="Coutinho P.M."/>
            <person name="Delaruelle C."/>
            <person name="Detter J.C."/>
            <person name="Deveau A."/>
            <person name="DiFazio S."/>
            <person name="Duplessis S."/>
            <person name="Fraissinet-Tachet L."/>
            <person name="Lucic E."/>
            <person name="Frey-Klett P."/>
            <person name="Fourrey C."/>
            <person name="Feussner I."/>
            <person name="Gay G."/>
            <person name="Grimwood J."/>
            <person name="Hoegger P.J."/>
            <person name="Jain P."/>
            <person name="Kilaru S."/>
            <person name="Labbe J."/>
            <person name="Lin Y.C."/>
            <person name="Legue V."/>
            <person name="Le Tacon F."/>
            <person name="Marmeisse R."/>
            <person name="Melayah D."/>
            <person name="Montanini B."/>
            <person name="Muratet M."/>
            <person name="Nehls U."/>
            <person name="Niculita-Hirzel H."/>
            <person name="Oudot-Le Secq M.P."/>
            <person name="Peter M."/>
            <person name="Quesneville H."/>
            <person name="Rajashekar B."/>
            <person name="Reich M."/>
            <person name="Rouhier N."/>
            <person name="Schmutz J."/>
            <person name="Yin T."/>
            <person name="Chalot M."/>
            <person name="Henrissat B."/>
            <person name="Kuees U."/>
            <person name="Lucas S."/>
            <person name="Van de Peer Y."/>
            <person name="Podila G.K."/>
            <person name="Polle A."/>
            <person name="Pukkila P.J."/>
            <person name="Richardson P.M."/>
            <person name="Rouze P."/>
            <person name="Sanders I.R."/>
            <person name="Stajich J.E."/>
            <person name="Tunlid A."/>
            <person name="Tuskan G."/>
            <person name="Grigoriev I.V."/>
        </authorList>
    </citation>
    <scope>NUCLEOTIDE SEQUENCE [LARGE SCALE GENOMIC DNA]</scope>
    <source>
        <strain evidence="11">S238N-H82 / ATCC MYA-4686</strain>
    </source>
</reference>
<feature type="region of interest" description="Disordered" evidence="8">
    <location>
        <begin position="504"/>
        <end position="543"/>
    </location>
</feature>
<dbReference type="OrthoDB" id="6365676at2759"/>
<keyword evidence="3" id="KW-0862">Zinc</keyword>
<feature type="region of interest" description="Disordered" evidence="8">
    <location>
        <begin position="455"/>
        <end position="481"/>
    </location>
</feature>
<evidence type="ECO:0000256" key="5">
    <source>
        <dbReference type="ARBA" id="ARBA00023163"/>
    </source>
</evidence>
<dbReference type="InParanoid" id="B0DDT6"/>
<feature type="region of interest" description="Disordered" evidence="8">
    <location>
        <begin position="601"/>
        <end position="778"/>
    </location>
</feature>
<evidence type="ECO:0000313" key="11">
    <source>
        <dbReference type="Proteomes" id="UP000001194"/>
    </source>
</evidence>
<dbReference type="Gene3D" id="3.30.160.60">
    <property type="entry name" value="Classic Zinc Finger"/>
    <property type="match status" value="2"/>
</dbReference>
<dbReference type="HOGENOM" id="CLU_016934_0_0_1"/>
<accession>B0DDT6</accession>
<feature type="compositionally biased region" description="Polar residues" evidence="8">
    <location>
        <begin position="528"/>
        <end position="537"/>
    </location>
</feature>
<dbReference type="InterPro" id="IPR013087">
    <property type="entry name" value="Znf_C2H2_type"/>
</dbReference>
<feature type="region of interest" description="Disordered" evidence="8">
    <location>
        <begin position="315"/>
        <end position="346"/>
    </location>
</feature>
<feature type="compositionally biased region" description="Low complexity" evidence="8">
    <location>
        <begin position="328"/>
        <end position="339"/>
    </location>
</feature>
<name>B0DDT6_LACBS</name>
<keyword evidence="11" id="KW-1185">Reference proteome</keyword>
<dbReference type="AlphaFoldDB" id="B0DDT6"/>
<sequence length="834" mass="88809">MGGDHKCPVCQATFTRPQHVARHMRSHTGDRPYKCQYCGDQFARSDLLSRHINKCHSNEKPLVNTGSRRKGSTSASRATTSKQACDQCVQSSLPCDGSNPCGEPHTFRRFISDLSSPFLKRLNFFTGKCVHRKCRCTFVKFHRQTAPVGPGHNPKPTNIPPTSAASSSRDPVYHQAMDDFVLGPAPTSSVPTAPIAADAMYSQSFNFPSSYANSTASSEDYASKYRAHQPEPLRVPGAGTSDGPTFYASEALPSSWWSQQQQRPDQFQGPDSIHDKDLEADLANHLMSTHRHHQQLGMMPVGYPVSYQQLVSRDRRGSVDLASGSDGGSSTVPSSTSSTAGDQYQSQMPFNMNSLTENRRSDFQAAFGSMSLDDPNVLAGLSTDGPPFFSGAMLGEQQFSDTDGTPMPMKLGSDQSHSVSQQQLGRSSSGAVPTPSRESDTRELREFWKAYMRTPLTGPGPDAHHIEGGGGGGGGGSVAAHTPISYRRPRVASLPNNKTPVVEKDRFHGHQHQLQQQGQNTSNQSSLRTTLRQQELAQSPAHAAAVTEDLRSYEAAVMAHKTPITLNLQPRCLNRRAAEGGSSAGSSPVVGWGRFSGAGHLAGGEGAGQPNLPGGDGRLAGAFGRHQQQQSLSVYDASSSSASPASHRSPSADVESGGGASGSDADQNTSQGGSGVRPSFKRVASHTLESDTAKVQRMYSGGGGGGGLEEANFNPIASSSSTHVWLEPDSSSSTKTSSWREPSPNWRDHAPVASSSSSSRNVSMDRNRPTTTISIMNANPPPNINLMMMSHPDRVVAASLAERRRMRRMSAPAPRGFFAADGVGGGDGGGGGGY</sequence>
<dbReference type="RefSeq" id="XP_001882202.1">
    <property type="nucleotide sequence ID" value="XM_001882167.1"/>
</dbReference>
<evidence type="ECO:0000256" key="7">
    <source>
        <dbReference type="PROSITE-ProRule" id="PRU00042"/>
    </source>
</evidence>
<feature type="compositionally biased region" description="Gly residues" evidence="8">
    <location>
        <begin position="468"/>
        <end position="477"/>
    </location>
</feature>
<feature type="region of interest" description="Disordered" evidence="8">
    <location>
        <begin position="397"/>
        <end position="441"/>
    </location>
</feature>
<gene>
    <name evidence="10" type="ORF">LACBIDRAFT_299004</name>
</gene>
<dbReference type="PROSITE" id="PS50157">
    <property type="entry name" value="ZINC_FINGER_C2H2_2"/>
    <property type="match status" value="2"/>
</dbReference>
<dbReference type="GO" id="GO:0008270">
    <property type="term" value="F:zinc ion binding"/>
    <property type="evidence" value="ECO:0007669"/>
    <property type="project" value="UniProtKB-KW"/>
</dbReference>
<dbReference type="Proteomes" id="UP000001194">
    <property type="component" value="Unassembled WGS sequence"/>
</dbReference>
<evidence type="ECO:0000313" key="10">
    <source>
        <dbReference type="EMBL" id="EDR07271.1"/>
    </source>
</evidence>
<keyword evidence="1" id="KW-0479">Metal-binding</keyword>
<feature type="region of interest" description="Disordered" evidence="8">
    <location>
        <begin position="59"/>
        <end position="78"/>
    </location>
</feature>
<feature type="region of interest" description="Disordered" evidence="8">
    <location>
        <begin position="147"/>
        <end position="169"/>
    </location>
</feature>
<keyword evidence="4" id="KW-0805">Transcription regulation</keyword>